<dbReference type="SUPFAM" id="SSF48113">
    <property type="entry name" value="Heme-dependent peroxidases"/>
    <property type="match status" value="1"/>
</dbReference>
<name>A0A834VZ48_9FABA</name>
<keyword evidence="4" id="KW-0349">Heme</keyword>
<keyword evidence="6" id="KW-0560">Oxidoreductase</keyword>
<evidence type="ECO:0000256" key="2">
    <source>
        <dbReference type="ARBA" id="ARBA00012313"/>
    </source>
</evidence>
<keyword evidence="5 9" id="KW-0479">Metal-binding</keyword>
<keyword evidence="7 9" id="KW-0408">Iron</keyword>
<evidence type="ECO:0000256" key="4">
    <source>
        <dbReference type="ARBA" id="ARBA00022617"/>
    </source>
</evidence>
<dbReference type="OrthoDB" id="1830655at2759"/>
<dbReference type="Pfam" id="PF00141">
    <property type="entry name" value="peroxidase"/>
    <property type="match status" value="1"/>
</dbReference>
<dbReference type="InterPro" id="IPR000823">
    <property type="entry name" value="Peroxidase_pln"/>
</dbReference>
<dbReference type="GO" id="GO:0020037">
    <property type="term" value="F:heme binding"/>
    <property type="evidence" value="ECO:0007669"/>
    <property type="project" value="InterPro"/>
</dbReference>
<evidence type="ECO:0000256" key="3">
    <source>
        <dbReference type="ARBA" id="ARBA00022559"/>
    </source>
</evidence>
<comment type="similarity">
    <text evidence="11">Belongs to the peroxidase family.</text>
</comment>
<evidence type="ECO:0000256" key="11">
    <source>
        <dbReference type="RuleBase" id="RU004241"/>
    </source>
</evidence>
<evidence type="ECO:0000256" key="6">
    <source>
        <dbReference type="ARBA" id="ARBA00023002"/>
    </source>
</evidence>
<dbReference type="EC" id="1.11.1.7" evidence="2"/>
<dbReference type="GO" id="GO:0046872">
    <property type="term" value="F:metal ion binding"/>
    <property type="evidence" value="ECO:0007669"/>
    <property type="project" value="UniProtKB-KW"/>
</dbReference>
<protein>
    <recommendedName>
        <fullName evidence="2">peroxidase</fullName>
        <ecNumber evidence="2">1.11.1.7</ecNumber>
    </recommendedName>
</protein>
<reference evidence="13" key="1">
    <citation type="submission" date="2020-09" db="EMBL/GenBank/DDBJ databases">
        <title>Genome-Enabled Discovery of Anthraquinone Biosynthesis in Senna tora.</title>
        <authorList>
            <person name="Kang S.-H."/>
            <person name="Pandey R.P."/>
            <person name="Lee C.-M."/>
            <person name="Sim J.-S."/>
            <person name="Jeong J.-T."/>
            <person name="Choi B.-S."/>
            <person name="Jung M."/>
            <person name="Ginzburg D."/>
            <person name="Zhao K."/>
            <person name="Won S.Y."/>
            <person name="Oh T.-J."/>
            <person name="Yu Y."/>
            <person name="Kim N.-H."/>
            <person name="Lee O.R."/>
            <person name="Lee T.-H."/>
            <person name="Bashyal P."/>
            <person name="Kim T.-S."/>
            <person name="Lee W.-H."/>
            <person name="Kawkins C."/>
            <person name="Kim C.-K."/>
            <person name="Kim J.S."/>
            <person name="Ahn B.O."/>
            <person name="Rhee S.Y."/>
            <person name="Sohng J.K."/>
        </authorList>
    </citation>
    <scope>NUCLEOTIDE SEQUENCE</scope>
    <source>
        <tissue evidence="13">Leaf</tissue>
    </source>
</reference>
<dbReference type="GO" id="GO:0140825">
    <property type="term" value="F:lactoperoxidase activity"/>
    <property type="evidence" value="ECO:0007669"/>
    <property type="project" value="UniProtKB-EC"/>
</dbReference>
<dbReference type="Proteomes" id="UP000634136">
    <property type="component" value="Unassembled WGS sequence"/>
</dbReference>
<dbReference type="Gene3D" id="1.10.420.10">
    <property type="entry name" value="Peroxidase, domain 2"/>
    <property type="match status" value="1"/>
</dbReference>
<dbReference type="InterPro" id="IPR010255">
    <property type="entry name" value="Haem_peroxidase_sf"/>
</dbReference>
<evidence type="ECO:0000256" key="9">
    <source>
        <dbReference type="PIRSR" id="PIRSR600823-3"/>
    </source>
</evidence>
<comment type="cofactor">
    <cofactor evidence="9">
        <name>Ca(2+)</name>
        <dbReference type="ChEBI" id="CHEBI:29108"/>
    </cofactor>
    <text evidence="9">Binds 2 calcium ions per subunit.</text>
</comment>
<comment type="caution">
    <text evidence="13">The sequence shown here is derived from an EMBL/GenBank/DDBJ whole genome shotgun (WGS) entry which is preliminary data.</text>
</comment>
<comment type="cofactor">
    <cofactor evidence="9">
        <name>heme b</name>
        <dbReference type="ChEBI" id="CHEBI:60344"/>
    </cofactor>
    <text evidence="9">Binds 1 heme b (iron(II)-protoporphyrin IX) group per subunit.</text>
</comment>
<gene>
    <name evidence="13" type="ORF">G2W53_041918</name>
</gene>
<feature type="binding site" evidence="8">
    <location>
        <position position="80"/>
    </location>
    <ligand>
        <name>substrate</name>
    </ligand>
</feature>
<dbReference type="PANTHER" id="PTHR31235">
    <property type="entry name" value="PEROXIDASE 25-RELATED"/>
    <property type="match status" value="1"/>
</dbReference>
<feature type="binding site" evidence="9">
    <location>
        <position position="5"/>
    </location>
    <ligand>
        <name>Ca(2+)</name>
        <dbReference type="ChEBI" id="CHEBI:29108"/>
        <label>1</label>
    </ligand>
</feature>
<feature type="disulfide bond" evidence="10">
    <location>
        <begin position="117"/>
        <end position="149"/>
    </location>
</feature>
<dbReference type="PROSITE" id="PS50873">
    <property type="entry name" value="PEROXIDASE_4"/>
    <property type="match status" value="1"/>
</dbReference>
<keyword evidence="14" id="KW-1185">Reference proteome</keyword>
<dbReference type="GO" id="GO:0006979">
    <property type="term" value="P:response to oxidative stress"/>
    <property type="evidence" value="ECO:0007669"/>
    <property type="project" value="InterPro"/>
</dbReference>
<keyword evidence="10" id="KW-1015">Disulfide bond</keyword>
<dbReference type="AlphaFoldDB" id="A0A834VZ48"/>
<keyword evidence="3 13" id="KW-0575">Peroxidase</keyword>
<evidence type="ECO:0000313" key="14">
    <source>
        <dbReference type="Proteomes" id="UP000634136"/>
    </source>
</evidence>
<dbReference type="InterPro" id="IPR002016">
    <property type="entry name" value="Haem_peroxidase"/>
</dbReference>
<feature type="binding site" description="axial binding residue" evidence="9">
    <location>
        <position position="110"/>
    </location>
    <ligand>
        <name>heme b</name>
        <dbReference type="ChEBI" id="CHEBI:60344"/>
    </ligand>
    <ligandPart>
        <name>Fe</name>
        <dbReference type="ChEBI" id="CHEBI:18248"/>
    </ligandPart>
</feature>
<evidence type="ECO:0000313" key="13">
    <source>
        <dbReference type="EMBL" id="KAF7802807.1"/>
    </source>
</evidence>
<sequence>MEFEEKLSPTNGQLLKDVDLIDDIKAKLEEQCPSIVSFVDTIAFPAAESMTLRGLLPQPKLGDRRDSLSSRAAEAEDNLPLPNWSMDQMLNLFKKKGFNAEDMVALNGPHSVWSAHCTIFSERFYNYSNTGRPDPSLDPVAVDELKKICKAPGSTNLIEERMGGDARDGSSNSE</sequence>
<feature type="domain" description="Plant heme peroxidase family profile" evidence="12">
    <location>
        <begin position="1"/>
        <end position="174"/>
    </location>
</feature>
<evidence type="ECO:0000256" key="5">
    <source>
        <dbReference type="ARBA" id="ARBA00022723"/>
    </source>
</evidence>
<keyword evidence="9" id="KW-0106">Calcium</keyword>
<accession>A0A834VZ48</accession>
<dbReference type="EMBL" id="JAAIUW010000013">
    <property type="protein sequence ID" value="KAF7802807.1"/>
    <property type="molecule type" value="Genomic_DNA"/>
</dbReference>
<evidence type="ECO:0000256" key="10">
    <source>
        <dbReference type="PIRSR" id="PIRSR600823-5"/>
    </source>
</evidence>
<evidence type="ECO:0000256" key="1">
    <source>
        <dbReference type="ARBA" id="ARBA00000189"/>
    </source>
</evidence>
<comment type="catalytic activity">
    <reaction evidence="1">
        <text>2 a phenolic donor + H2O2 = 2 a phenolic radical donor + 2 H2O</text>
        <dbReference type="Rhea" id="RHEA:56136"/>
        <dbReference type="ChEBI" id="CHEBI:15377"/>
        <dbReference type="ChEBI" id="CHEBI:16240"/>
        <dbReference type="ChEBI" id="CHEBI:139520"/>
        <dbReference type="ChEBI" id="CHEBI:139521"/>
        <dbReference type="EC" id="1.11.1.7"/>
    </reaction>
</comment>
<evidence type="ECO:0000259" key="12">
    <source>
        <dbReference type="PROSITE" id="PS50873"/>
    </source>
</evidence>
<organism evidence="13 14">
    <name type="scientific">Senna tora</name>
    <dbReference type="NCBI Taxonomy" id="362788"/>
    <lineage>
        <taxon>Eukaryota</taxon>
        <taxon>Viridiplantae</taxon>
        <taxon>Streptophyta</taxon>
        <taxon>Embryophyta</taxon>
        <taxon>Tracheophyta</taxon>
        <taxon>Spermatophyta</taxon>
        <taxon>Magnoliopsida</taxon>
        <taxon>eudicotyledons</taxon>
        <taxon>Gunneridae</taxon>
        <taxon>Pentapetalae</taxon>
        <taxon>rosids</taxon>
        <taxon>fabids</taxon>
        <taxon>Fabales</taxon>
        <taxon>Fabaceae</taxon>
        <taxon>Caesalpinioideae</taxon>
        <taxon>Cassia clade</taxon>
        <taxon>Senna</taxon>
    </lineage>
</organism>
<evidence type="ECO:0000256" key="7">
    <source>
        <dbReference type="ARBA" id="ARBA00023004"/>
    </source>
</evidence>
<proteinExistence type="inferred from homology"/>
<evidence type="ECO:0000256" key="8">
    <source>
        <dbReference type="PIRSR" id="PIRSR600823-2"/>
    </source>
</evidence>